<evidence type="ECO:0000256" key="6">
    <source>
        <dbReference type="ARBA" id="ARBA00022842"/>
    </source>
</evidence>
<dbReference type="Gene3D" id="3.40.1190.20">
    <property type="match status" value="1"/>
</dbReference>
<proteinExistence type="predicted"/>
<dbReference type="Pfam" id="PF08543">
    <property type="entry name" value="Phos_pyr_kin"/>
    <property type="match status" value="1"/>
</dbReference>
<dbReference type="CDD" id="cd01169">
    <property type="entry name" value="HMPP_kinase"/>
    <property type="match status" value="1"/>
</dbReference>
<evidence type="ECO:0000313" key="13">
    <source>
        <dbReference type="Proteomes" id="UP000464524"/>
    </source>
</evidence>
<reference evidence="12 13" key="1">
    <citation type="submission" date="2019-12" db="EMBL/GenBank/DDBJ databases">
        <title>Genome sequencing and assembly of endphytes of Porphyra tenera.</title>
        <authorList>
            <person name="Park J.M."/>
            <person name="Shin R."/>
            <person name="Jo S.H."/>
        </authorList>
    </citation>
    <scope>NUCLEOTIDE SEQUENCE [LARGE SCALE GENOMIC DNA]</scope>
    <source>
        <strain evidence="12 13">GPM4</strain>
    </source>
</reference>
<dbReference type="AlphaFoldDB" id="A0A857JEE8"/>
<keyword evidence="5" id="KW-0479">Metal-binding</keyword>
<evidence type="ECO:0000256" key="8">
    <source>
        <dbReference type="ARBA" id="ARBA00023268"/>
    </source>
</evidence>
<dbReference type="KEGG" id="pmes:FX988_00611"/>
<dbReference type="OrthoDB" id="9810880at2"/>
<gene>
    <name evidence="12" type="ORF">FX988_00611</name>
</gene>
<dbReference type="InterPro" id="IPR004399">
    <property type="entry name" value="HMP/HMP-P_kinase_dom"/>
</dbReference>
<feature type="domain" description="Pyridoxamine kinase/Phosphomethylpyrimidine kinase" evidence="11">
    <location>
        <begin position="29"/>
        <end position="262"/>
    </location>
</feature>
<evidence type="ECO:0000256" key="2">
    <source>
        <dbReference type="ARBA" id="ARBA00004948"/>
    </source>
</evidence>
<dbReference type="SUPFAM" id="SSF53613">
    <property type="entry name" value="Ribokinase-like"/>
    <property type="match status" value="1"/>
</dbReference>
<comment type="pathway">
    <text evidence="2">Cofactor biosynthesis; thiamine diphosphate biosynthesis.</text>
</comment>
<dbReference type="FunFam" id="3.20.20.70:FF:000064">
    <property type="entry name" value="Thiamine-phosphate synthase"/>
    <property type="match status" value="1"/>
</dbReference>
<evidence type="ECO:0000259" key="10">
    <source>
        <dbReference type="Pfam" id="PF02581"/>
    </source>
</evidence>
<dbReference type="EMBL" id="CP047656">
    <property type="protein sequence ID" value="QHJ10399.1"/>
    <property type="molecule type" value="Genomic_DNA"/>
</dbReference>
<keyword evidence="8" id="KW-0511">Multifunctional enzyme</keyword>
<dbReference type="GO" id="GO:0046872">
    <property type="term" value="F:metal ion binding"/>
    <property type="evidence" value="ECO:0007669"/>
    <property type="project" value="UniProtKB-KW"/>
</dbReference>
<dbReference type="PANTHER" id="PTHR20858:SF17">
    <property type="entry name" value="HYDROXYMETHYLPYRIMIDINE_PHOSPHOMETHYLPYRIMIDINE KINASE THI20-RELATED"/>
    <property type="match status" value="1"/>
</dbReference>
<dbReference type="GO" id="GO:0008902">
    <property type="term" value="F:hydroxymethylpyrimidine kinase activity"/>
    <property type="evidence" value="ECO:0007669"/>
    <property type="project" value="UniProtKB-EC"/>
</dbReference>
<keyword evidence="6" id="KW-0460">Magnesium</keyword>
<dbReference type="Proteomes" id="UP000464524">
    <property type="component" value="Chromosome"/>
</dbReference>
<dbReference type="CDD" id="cd00564">
    <property type="entry name" value="TMP_TenI"/>
    <property type="match status" value="1"/>
</dbReference>
<dbReference type="Gene3D" id="3.20.20.70">
    <property type="entry name" value="Aldolase class I"/>
    <property type="match status" value="1"/>
</dbReference>
<evidence type="ECO:0000259" key="11">
    <source>
        <dbReference type="Pfam" id="PF08543"/>
    </source>
</evidence>
<organism evidence="12 13">
    <name type="scientific">Paraglaciecola mesophila</name>
    <dbReference type="NCBI Taxonomy" id="197222"/>
    <lineage>
        <taxon>Bacteria</taxon>
        <taxon>Pseudomonadati</taxon>
        <taxon>Pseudomonadota</taxon>
        <taxon>Gammaproteobacteria</taxon>
        <taxon>Alteromonadales</taxon>
        <taxon>Alteromonadaceae</taxon>
        <taxon>Paraglaciecola</taxon>
    </lineage>
</organism>
<dbReference type="PANTHER" id="PTHR20858">
    <property type="entry name" value="PHOSPHOMETHYLPYRIMIDINE KINASE"/>
    <property type="match status" value="1"/>
</dbReference>
<feature type="region of interest" description="Disordered" evidence="9">
    <location>
        <begin position="279"/>
        <end position="310"/>
    </location>
</feature>
<accession>A0A857JEE8</accession>
<dbReference type="GO" id="GO:0009229">
    <property type="term" value="P:thiamine diphosphate biosynthetic process"/>
    <property type="evidence" value="ECO:0007669"/>
    <property type="project" value="UniProtKB-UniPathway"/>
</dbReference>
<comment type="cofactor">
    <cofactor evidence="1">
        <name>Mg(2+)</name>
        <dbReference type="ChEBI" id="CHEBI:18420"/>
    </cofactor>
</comment>
<dbReference type="EC" id="2.7.1.49" evidence="3"/>
<evidence type="ECO:0000256" key="3">
    <source>
        <dbReference type="ARBA" id="ARBA00012135"/>
    </source>
</evidence>
<evidence type="ECO:0000256" key="1">
    <source>
        <dbReference type="ARBA" id="ARBA00001946"/>
    </source>
</evidence>
<dbReference type="SUPFAM" id="SSF51391">
    <property type="entry name" value="Thiamin phosphate synthase"/>
    <property type="match status" value="1"/>
</dbReference>
<keyword evidence="13" id="KW-1185">Reference proteome</keyword>
<evidence type="ECO:0000256" key="5">
    <source>
        <dbReference type="ARBA" id="ARBA00022723"/>
    </source>
</evidence>
<dbReference type="InterPro" id="IPR013785">
    <property type="entry name" value="Aldolase_TIM"/>
</dbReference>
<evidence type="ECO:0000256" key="9">
    <source>
        <dbReference type="SAM" id="MobiDB-lite"/>
    </source>
</evidence>
<feature type="domain" description="Thiamine phosphate synthase/TenI" evidence="10">
    <location>
        <begin position="370"/>
        <end position="543"/>
    </location>
</feature>
<evidence type="ECO:0000256" key="4">
    <source>
        <dbReference type="ARBA" id="ARBA00022679"/>
    </source>
</evidence>
<dbReference type="NCBIfam" id="NF002904">
    <property type="entry name" value="PRK03512.1"/>
    <property type="match status" value="1"/>
</dbReference>
<name>A0A857JEE8_9ALTE</name>
<dbReference type="UniPathway" id="UPA00060">
    <property type="reaction ID" value="UER00138"/>
</dbReference>
<dbReference type="InterPro" id="IPR013749">
    <property type="entry name" value="PM/HMP-P_kinase-1"/>
</dbReference>
<sequence>MISHEAIVSDPQSLNNGIKPSVLTFSGSDSAGLAGMQMDIKVQHAFHVQCLSVLTAVTAQNNQQVMGVNAVEKEMFDAQIKAVSAFQPSAIKTGLIGQHAQAKSIIDAQQALGIPLICDPVGTATSGHYLTANESEDSHRYYTDVLLPYCTLITPNIPEAERLVGFRILSNQDIKHAARILLDKGAATVLIKGGHGPCAKQFSQDYYCSPTEQFWLQNQWVDTRHTRGTGCALASAIASCLALGYCLKDAVVIAKMAITQGLYVAKGLLSNPKNYMDTHVKGSKNNKDTHTNRSENYKDIHGKGAENNRGTHTKGAVDIRCFPSGQLSLPNLRDDNGGAGCVESHSFLTPVQPFPDIGDSPLGLYPIVDRADWLEMLLPLGVSTIQLRIKDLAGQSLEEEIKRAVEIAKRFQCRLFINDYWQLAIKHHAYGVHLGQEDLIAAQQDSANPIDQIRNAGLRLGISTHCHFEVARAHAVKPSYIAYGPVYATTSKDMPWIPQGLDGLSYWQSGLTYPVVAIGGIDLQRAKAIHALGVSGIAMISEITRADSPLEKTRALLEALSS</sequence>
<dbReference type="Pfam" id="PF02581">
    <property type="entry name" value="TMP-TENI"/>
    <property type="match status" value="1"/>
</dbReference>
<keyword evidence="4 12" id="KW-0808">Transferase</keyword>
<protein>
    <recommendedName>
        <fullName evidence="3">hydroxymethylpyrimidine kinase</fullName>
        <ecNumber evidence="3">2.7.1.49</ecNumber>
    </recommendedName>
</protein>
<keyword evidence="7" id="KW-0784">Thiamine biosynthesis</keyword>
<dbReference type="GO" id="GO:0008972">
    <property type="term" value="F:phosphomethylpyrimidine kinase activity"/>
    <property type="evidence" value="ECO:0007669"/>
    <property type="project" value="InterPro"/>
</dbReference>
<dbReference type="InterPro" id="IPR036206">
    <property type="entry name" value="ThiamineP_synth_sf"/>
</dbReference>
<dbReference type="RefSeq" id="WP_160178279.1">
    <property type="nucleotide sequence ID" value="NZ_CP047656.1"/>
</dbReference>
<evidence type="ECO:0000313" key="12">
    <source>
        <dbReference type="EMBL" id="QHJ10399.1"/>
    </source>
</evidence>
<dbReference type="GO" id="GO:0009228">
    <property type="term" value="P:thiamine biosynthetic process"/>
    <property type="evidence" value="ECO:0007669"/>
    <property type="project" value="UniProtKB-KW"/>
</dbReference>
<evidence type="ECO:0000256" key="7">
    <source>
        <dbReference type="ARBA" id="ARBA00022977"/>
    </source>
</evidence>
<dbReference type="InterPro" id="IPR029056">
    <property type="entry name" value="Ribokinase-like"/>
</dbReference>
<feature type="compositionally biased region" description="Basic and acidic residues" evidence="9">
    <location>
        <begin position="279"/>
        <end position="306"/>
    </location>
</feature>
<dbReference type="InterPro" id="IPR022998">
    <property type="entry name" value="ThiamineP_synth_TenI"/>
</dbReference>
<dbReference type="GO" id="GO:0005829">
    <property type="term" value="C:cytosol"/>
    <property type="evidence" value="ECO:0007669"/>
    <property type="project" value="TreeGrafter"/>
</dbReference>